<organism evidence="2 3">
    <name type="scientific">Moniliophthora roreri</name>
    <name type="common">Frosty pod rot fungus</name>
    <name type="synonym">Monilia roreri</name>
    <dbReference type="NCBI Taxonomy" id="221103"/>
    <lineage>
        <taxon>Eukaryota</taxon>
        <taxon>Fungi</taxon>
        <taxon>Dikarya</taxon>
        <taxon>Basidiomycota</taxon>
        <taxon>Agaricomycotina</taxon>
        <taxon>Agaricomycetes</taxon>
        <taxon>Agaricomycetidae</taxon>
        <taxon>Agaricales</taxon>
        <taxon>Marasmiineae</taxon>
        <taxon>Marasmiaceae</taxon>
        <taxon>Moniliophthora</taxon>
    </lineage>
</organism>
<accession>A0A0W0FUH1</accession>
<proteinExistence type="predicted"/>
<evidence type="ECO:0000256" key="1">
    <source>
        <dbReference type="SAM" id="MobiDB-lite"/>
    </source>
</evidence>
<feature type="compositionally biased region" description="Polar residues" evidence="1">
    <location>
        <begin position="301"/>
        <end position="311"/>
    </location>
</feature>
<dbReference type="eggNOG" id="ENOG502SNB8">
    <property type="taxonomic scope" value="Eukaryota"/>
</dbReference>
<comment type="caution">
    <text evidence="2">The sequence shown here is derived from an EMBL/GenBank/DDBJ whole genome shotgun (WGS) entry which is preliminary data.</text>
</comment>
<feature type="region of interest" description="Disordered" evidence="1">
    <location>
        <begin position="284"/>
        <end position="311"/>
    </location>
</feature>
<sequence>MSAIAITCLDDQPRFIRRRRSSTFNAITNWALAVQPGSPAPISPNRRHRIAHPQHSPSFLHFIDTPTTTPSTKTPRSASEFHTDVDLTSWGYTSVFVHLPPTPAIPARPPPTPPAIPKGLKKFKSMGMLKQKRPRVESSFKPPKKSHPPLPPALQNELLLMQFTGGGSLESNAQRLMQHRAKATTGGTAAVDTVYKDENGIMWFDEQEPVEYQALLPLPSPSSPGSWVQFAVVKSPGPGSPIFAISPSSAKSMTPTERELEGISSLVRPLSPSAYLPSVGPVREKQLRRRHRPAPLKLHSDSSVPSSTRTVAKTPAGFEDSFQPTSAEAVALAAGIHIYARSRAKKVIKGGGAAGKAPPVGSAPANVVEFPNKLPKRGLVKRLFGM</sequence>
<dbReference type="AlphaFoldDB" id="A0A0W0FUH1"/>
<gene>
    <name evidence="2" type="ORF">WG66_7533</name>
</gene>
<protein>
    <submittedName>
        <fullName evidence="2">Uncharacterized protein</fullName>
    </submittedName>
</protein>
<dbReference type="EMBL" id="LATX01001627">
    <property type="protein sequence ID" value="KTB39832.1"/>
    <property type="molecule type" value="Genomic_DNA"/>
</dbReference>
<reference evidence="2 3" key="1">
    <citation type="submission" date="2015-12" db="EMBL/GenBank/DDBJ databases">
        <title>Draft genome sequence of Moniliophthora roreri, the causal agent of frosty pod rot of cacao.</title>
        <authorList>
            <person name="Aime M.C."/>
            <person name="Diaz-Valderrama J.R."/>
            <person name="Kijpornyongpan T."/>
            <person name="Phillips-Mora W."/>
        </authorList>
    </citation>
    <scope>NUCLEOTIDE SEQUENCE [LARGE SCALE GENOMIC DNA]</scope>
    <source>
        <strain evidence="2 3">MCA 2952</strain>
    </source>
</reference>
<dbReference type="Proteomes" id="UP000054988">
    <property type="component" value="Unassembled WGS sequence"/>
</dbReference>
<name>A0A0W0FUH1_MONRR</name>
<evidence type="ECO:0000313" key="3">
    <source>
        <dbReference type="Proteomes" id="UP000054988"/>
    </source>
</evidence>
<evidence type="ECO:0000313" key="2">
    <source>
        <dbReference type="EMBL" id="KTB39832.1"/>
    </source>
</evidence>